<dbReference type="InterPro" id="IPR058083">
    <property type="entry name" value="LIC_11090-like"/>
</dbReference>
<organism evidence="1 2">
    <name type="scientific">Leptospira licerasiae str. MMD4847</name>
    <dbReference type="NCBI Taxonomy" id="1049971"/>
    <lineage>
        <taxon>Bacteria</taxon>
        <taxon>Pseudomonadati</taxon>
        <taxon>Spirochaetota</taxon>
        <taxon>Spirochaetia</taxon>
        <taxon>Leptospirales</taxon>
        <taxon>Leptospiraceae</taxon>
        <taxon>Leptospira</taxon>
    </lineage>
</organism>
<evidence type="ECO:0000313" key="1">
    <source>
        <dbReference type="EMBL" id="EJZ42609.1"/>
    </source>
</evidence>
<name>A0ABP2RGV7_9LEPT</name>
<evidence type="ECO:0000313" key="2">
    <source>
        <dbReference type="Proteomes" id="UP000018720"/>
    </source>
</evidence>
<sequence>MFLLNLIKSILFLALTPGLLVPNEGFIWEKLFSKSRICNCNHNSKRDIHASAEDDFFRNIRLVNTSFTEKTNRPNCHSHPESPVHECACKKEKSDPFFSQIRLISHYVIASKISLSPVIEYSFPMKGIDFAKLTLAHGKRLKRPPKSIYIS</sequence>
<dbReference type="EMBL" id="AHOM02000004">
    <property type="protein sequence ID" value="EJZ42609.1"/>
    <property type="molecule type" value="Genomic_DNA"/>
</dbReference>
<dbReference type="NCBIfam" id="NF047775">
    <property type="entry name" value="LIC_11090_fam"/>
    <property type="match status" value="1"/>
</dbReference>
<dbReference type="RefSeq" id="WP_008589852.1">
    <property type="nucleotide sequence ID" value="NZ_AHOM02000004.1"/>
</dbReference>
<proteinExistence type="predicted"/>
<keyword evidence="2" id="KW-1185">Reference proteome</keyword>
<accession>A0ABP2RGV7</accession>
<dbReference type="Proteomes" id="UP000018720">
    <property type="component" value="Unassembled WGS sequence"/>
</dbReference>
<protein>
    <submittedName>
        <fullName evidence="1">Uncharacterized protein</fullName>
    </submittedName>
</protein>
<reference evidence="1 2" key="1">
    <citation type="submission" date="2012-08" db="EMBL/GenBank/DDBJ databases">
        <authorList>
            <person name="Harkins D.M."/>
            <person name="Durkin A.S."/>
            <person name="Selengut J.D."/>
            <person name="Sanka R."/>
            <person name="DePew J."/>
            <person name="Purushe J."/>
            <person name="Matthias M.A."/>
            <person name="Vinetz J.M."/>
            <person name="Sutton G.G."/>
            <person name="Nelson W.C."/>
            <person name="Fouts D.E."/>
        </authorList>
    </citation>
    <scope>NUCLEOTIDE SEQUENCE [LARGE SCALE GENOMIC DNA]</scope>
    <source>
        <strain evidence="1 2">MMD4847</strain>
    </source>
</reference>
<gene>
    <name evidence="1" type="ORF">LEP1GSC178_3053</name>
</gene>
<comment type="caution">
    <text evidence="1">The sequence shown here is derived from an EMBL/GenBank/DDBJ whole genome shotgun (WGS) entry which is preliminary data.</text>
</comment>